<organism evidence="1 2">
    <name type="scientific">Mycena rosella</name>
    <name type="common">Pink bonnet</name>
    <name type="synonym">Agaricus rosellus</name>
    <dbReference type="NCBI Taxonomy" id="1033263"/>
    <lineage>
        <taxon>Eukaryota</taxon>
        <taxon>Fungi</taxon>
        <taxon>Dikarya</taxon>
        <taxon>Basidiomycota</taxon>
        <taxon>Agaricomycotina</taxon>
        <taxon>Agaricomycetes</taxon>
        <taxon>Agaricomycetidae</taxon>
        <taxon>Agaricales</taxon>
        <taxon>Marasmiineae</taxon>
        <taxon>Mycenaceae</taxon>
        <taxon>Mycena</taxon>
    </lineage>
</organism>
<keyword evidence="2" id="KW-1185">Reference proteome</keyword>
<accession>A0AAD7DXM6</accession>
<dbReference type="EMBL" id="JARKIE010000015">
    <property type="protein sequence ID" value="KAJ7702211.1"/>
    <property type="molecule type" value="Genomic_DNA"/>
</dbReference>
<dbReference type="Proteomes" id="UP001221757">
    <property type="component" value="Unassembled WGS sequence"/>
</dbReference>
<reference evidence="1" key="1">
    <citation type="submission" date="2023-03" db="EMBL/GenBank/DDBJ databases">
        <title>Massive genome expansion in bonnet fungi (Mycena s.s.) driven by repeated elements and novel gene families across ecological guilds.</title>
        <authorList>
            <consortium name="Lawrence Berkeley National Laboratory"/>
            <person name="Harder C.B."/>
            <person name="Miyauchi S."/>
            <person name="Viragh M."/>
            <person name="Kuo A."/>
            <person name="Thoen E."/>
            <person name="Andreopoulos B."/>
            <person name="Lu D."/>
            <person name="Skrede I."/>
            <person name="Drula E."/>
            <person name="Henrissat B."/>
            <person name="Morin E."/>
            <person name="Kohler A."/>
            <person name="Barry K."/>
            <person name="LaButti K."/>
            <person name="Morin E."/>
            <person name="Salamov A."/>
            <person name="Lipzen A."/>
            <person name="Mereny Z."/>
            <person name="Hegedus B."/>
            <person name="Baldrian P."/>
            <person name="Stursova M."/>
            <person name="Weitz H."/>
            <person name="Taylor A."/>
            <person name="Grigoriev I.V."/>
            <person name="Nagy L.G."/>
            <person name="Martin F."/>
            <person name="Kauserud H."/>
        </authorList>
    </citation>
    <scope>NUCLEOTIDE SEQUENCE</scope>
    <source>
        <strain evidence="1">CBHHK067</strain>
    </source>
</reference>
<evidence type="ECO:0000313" key="1">
    <source>
        <dbReference type="EMBL" id="KAJ7702211.1"/>
    </source>
</evidence>
<evidence type="ECO:0000313" key="2">
    <source>
        <dbReference type="Proteomes" id="UP001221757"/>
    </source>
</evidence>
<sequence length="96" mass="10432">MEADPPGSAAINMRCMHMGEVAVANVLPDVYFPPTPFLRRLSLLKPDFYFPPLLVPPAIAPHPCQALPLSVPDPLVKSRYASVSVTCEMDGRVEDG</sequence>
<protein>
    <submittedName>
        <fullName evidence="1">Uncharacterized protein</fullName>
    </submittedName>
</protein>
<name>A0AAD7DXM6_MYCRO</name>
<proteinExistence type="predicted"/>
<dbReference type="AlphaFoldDB" id="A0AAD7DXM6"/>
<comment type="caution">
    <text evidence="1">The sequence shown here is derived from an EMBL/GenBank/DDBJ whole genome shotgun (WGS) entry which is preliminary data.</text>
</comment>
<gene>
    <name evidence="1" type="ORF">B0H17DRAFT_1194727</name>
</gene>